<feature type="signal peptide" evidence="1">
    <location>
        <begin position="1"/>
        <end position="24"/>
    </location>
</feature>
<evidence type="ECO:0000256" key="1">
    <source>
        <dbReference type="SAM" id="SignalP"/>
    </source>
</evidence>
<dbReference type="Proteomes" id="UP000253208">
    <property type="component" value="Unassembled WGS sequence"/>
</dbReference>
<dbReference type="EMBL" id="PSQG01000024">
    <property type="protein sequence ID" value="RCH42273.1"/>
    <property type="molecule type" value="Genomic_DNA"/>
</dbReference>
<proteinExistence type="predicted"/>
<protein>
    <submittedName>
        <fullName evidence="2">Uncharacterized protein</fullName>
    </submittedName>
</protein>
<evidence type="ECO:0000313" key="2">
    <source>
        <dbReference type="EMBL" id="RCH42273.1"/>
    </source>
</evidence>
<reference evidence="2 3" key="1">
    <citation type="submission" date="2018-02" db="EMBL/GenBank/DDBJ databases">
        <title>Complete genome sequencing of Faecalibacterium prausnitzii strains isolated from the human gut.</title>
        <authorList>
            <person name="Fitzgerald B.C."/>
            <person name="Shkoporov A.N."/>
            <person name="Ross P.R."/>
            <person name="Hill C."/>
        </authorList>
    </citation>
    <scope>NUCLEOTIDE SEQUENCE [LARGE SCALE GENOMIC DNA]</scope>
    <source>
        <strain evidence="2 3">APC942/31-1</strain>
    </source>
</reference>
<dbReference type="AlphaFoldDB" id="A0A367FWC7"/>
<gene>
    <name evidence="2" type="ORF">C4886_14580</name>
</gene>
<feature type="chain" id="PRO_5038751758" evidence="1">
    <location>
        <begin position="25"/>
        <end position="108"/>
    </location>
</feature>
<sequence length="108" mass="11380">MRKKTSTIMAWLLAASVTVTSLSAGTVTAYAQEEMPLAEAGTVTESAEGFGDSSDSIADIAEEGNIEAKEKGELTALCCVVSPFLCVMKFLNCKAVDCVRNPSGKIRI</sequence>
<dbReference type="RefSeq" id="WP_114002674.1">
    <property type="nucleotide sequence ID" value="NZ_PSQG01000024.1"/>
</dbReference>
<organism evidence="2 3">
    <name type="scientific">Blautia obeum</name>
    <dbReference type="NCBI Taxonomy" id="40520"/>
    <lineage>
        <taxon>Bacteria</taxon>
        <taxon>Bacillati</taxon>
        <taxon>Bacillota</taxon>
        <taxon>Clostridia</taxon>
        <taxon>Lachnospirales</taxon>
        <taxon>Lachnospiraceae</taxon>
        <taxon>Blautia</taxon>
    </lineage>
</organism>
<keyword evidence="1" id="KW-0732">Signal</keyword>
<evidence type="ECO:0000313" key="3">
    <source>
        <dbReference type="Proteomes" id="UP000253208"/>
    </source>
</evidence>
<accession>A0A367FWC7</accession>
<name>A0A367FWC7_9FIRM</name>
<comment type="caution">
    <text evidence="2">The sequence shown here is derived from an EMBL/GenBank/DDBJ whole genome shotgun (WGS) entry which is preliminary data.</text>
</comment>